<dbReference type="InterPro" id="IPR023346">
    <property type="entry name" value="Lysozyme-like_dom_sf"/>
</dbReference>
<gene>
    <name evidence="1" type="ORF">ROA7450_01978</name>
</gene>
<dbReference type="Proteomes" id="UP000193061">
    <property type="component" value="Unassembled WGS sequence"/>
</dbReference>
<dbReference type="EMBL" id="FWFX01000005">
    <property type="protein sequence ID" value="SLN40927.1"/>
    <property type="molecule type" value="Genomic_DNA"/>
</dbReference>
<keyword evidence="2" id="KW-1185">Reference proteome</keyword>
<organism evidence="1 2">
    <name type="scientific">Roseovarius albus</name>
    <dbReference type="NCBI Taxonomy" id="1247867"/>
    <lineage>
        <taxon>Bacteria</taxon>
        <taxon>Pseudomonadati</taxon>
        <taxon>Pseudomonadota</taxon>
        <taxon>Alphaproteobacteria</taxon>
        <taxon>Rhodobacterales</taxon>
        <taxon>Roseobacteraceae</taxon>
        <taxon>Roseovarius</taxon>
    </lineage>
</organism>
<accession>A0A1X6Z507</accession>
<dbReference type="RefSeq" id="WP_085805501.1">
    <property type="nucleotide sequence ID" value="NZ_FWFX01000005.1"/>
</dbReference>
<evidence type="ECO:0008006" key="3">
    <source>
        <dbReference type="Google" id="ProtNLM"/>
    </source>
</evidence>
<proteinExistence type="predicted"/>
<dbReference type="OrthoDB" id="9798982at2"/>
<dbReference type="SUPFAM" id="SSF53955">
    <property type="entry name" value="Lysozyme-like"/>
    <property type="match status" value="1"/>
</dbReference>
<sequence length="248" mass="28383">MFDPHTLNDISSGSNINDIGQTQLKNLQRSLSWMTYPISKVDGLIGPNTRSAFAEYKVDIGESDVSTVTTGAKDLAIHNIEKTQNILNSDVSSEEKTKSAIAAVCENLGIGLKTQIAYVLATTKWETNHTFEPVREAYWKSEAWRRNNFRYYPYYGRGYVQLTWRSNYQKYYHIMREPLVGDPDLAMDPKIALMVLVHGFKMGGFTGRKITDYINESRTDYKNARRCINGLNKWREIKEIAEGFEAEL</sequence>
<dbReference type="Gene3D" id="1.10.530.10">
    <property type="match status" value="1"/>
</dbReference>
<reference evidence="1 2" key="1">
    <citation type="submission" date="2017-03" db="EMBL/GenBank/DDBJ databases">
        <authorList>
            <person name="Afonso C.L."/>
            <person name="Miller P.J."/>
            <person name="Scott M.A."/>
            <person name="Spackman E."/>
            <person name="Goraichik I."/>
            <person name="Dimitrov K.M."/>
            <person name="Suarez D.L."/>
            <person name="Swayne D.E."/>
        </authorList>
    </citation>
    <scope>NUCLEOTIDE SEQUENCE [LARGE SCALE GENOMIC DNA]</scope>
    <source>
        <strain evidence="1 2">CECT 7450</strain>
    </source>
</reference>
<name>A0A1X6Z507_9RHOB</name>
<protein>
    <recommendedName>
        <fullName evidence="3">Chitinase class I</fullName>
    </recommendedName>
</protein>
<evidence type="ECO:0000313" key="1">
    <source>
        <dbReference type="EMBL" id="SLN40927.1"/>
    </source>
</evidence>
<dbReference type="AlphaFoldDB" id="A0A1X6Z507"/>
<evidence type="ECO:0000313" key="2">
    <source>
        <dbReference type="Proteomes" id="UP000193061"/>
    </source>
</evidence>